<dbReference type="eggNOG" id="ENOG502R2CT">
    <property type="taxonomic scope" value="Eukaryota"/>
</dbReference>
<gene>
    <name evidence="1" type="ORF">IMG5_095080</name>
</gene>
<reference evidence="1 2" key="1">
    <citation type="submission" date="2011-07" db="EMBL/GenBank/DDBJ databases">
        <authorList>
            <person name="Coyne R."/>
            <person name="Brami D."/>
            <person name="Johnson J."/>
            <person name="Hostetler J."/>
            <person name="Hannick L."/>
            <person name="Clark T."/>
            <person name="Cassidy-Hanley D."/>
            <person name="Inman J."/>
        </authorList>
    </citation>
    <scope>NUCLEOTIDE SEQUENCE [LARGE SCALE GENOMIC DNA]</scope>
    <source>
        <strain evidence="1 2">G5</strain>
    </source>
</reference>
<dbReference type="AlphaFoldDB" id="G0QRM2"/>
<dbReference type="GeneID" id="14908297"/>
<organism evidence="1 2">
    <name type="scientific">Ichthyophthirius multifiliis</name>
    <name type="common">White spot disease agent</name>
    <name type="synonym">Ich</name>
    <dbReference type="NCBI Taxonomy" id="5932"/>
    <lineage>
        <taxon>Eukaryota</taxon>
        <taxon>Sar</taxon>
        <taxon>Alveolata</taxon>
        <taxon>Ciliophora</taxon>
        <taxon>Intramacronucleata</taxon>
        <taxon>Oligohymenophorea</taxon>
        <taxon>Hymenostomatida</taxon>
        <taxon>Ophryoglenina</taxon>
        <taxon>Ichthyophthirius</taxon>
    </lineage>
</organism>
<dbReference type="Proteomes" id="UP000008983">
    <property type="component" value="Unassembled WGS sequence"/>
</dbReference>
<dbReference type="EMBL" id="GL983776">
    <property type="protein sequence ID" value="EGR32143.1"/>
    <property type="molecule type" value="Genomic_DNA"/>
</dbReference>
<evidence type="ECO:0000313" key="2">
    <source>
        <dbReference type="Proteomes" id="UP000008983"/>
    </source>
</evidence>
<dbReference type="InParanoid" id="G0QRM2"/>
<proteinExistence type="predicted"/>
<protein>
    <submittedName>
        <fullName evidence="1">Uncharacterized protein</fullName>
    </submittedName>
</protein>
<accession>G0QRM2</accession>
<keyword evidence="2" id="KW-1185">Reference proteome</keyword>
<name>G0QRM2_ICHMU</name>
<dbReference type="RefSeq" id="XP_004035629.1">
    <property type="nucleotide sequence ID" value="XM_004035581.1"/>
</dbReference>
<evidence type="ECO:0000313" key="1">
    <source>
        <dbReference type="EMBL" id="EGR32143.1"/>
    </source>
</evidence>
<dbReference type="OMA" id="ANNQEEC"/>
<dbReference type="OrthoDB" id="639027at2759"/>
<sequence>MAAQVSENKQQIKKNWAEIDAEQEAKERKPKIKVEISTYVREKGGENPNQKIQETIKVTKLVFPVRKIVKSRKQIDKFGEVIDIPKGQQKPGDKVQVADVNIQTNLNAEKGEIDIVNQIDRITTDKLKMKKEQERMEQLKNAKTMPNDSNNQPEEYLVDISNILPFLGPKTQQQMEQEENLFKQYLEQIIGKSGFQNRYNIRFPKHRKTKELMGRVLLIFTNQSQAEETIEKIDQQRYGVCILNAGWYVSRGDYGGRR</sequence>